<name>A0A7G6VSV2_9SPHN</name>
<accession>A0A7G6VSV2</accession>
<dbReference type="AlphaFoldDB" id="A0A7G6VSV2"/>
<proteinExistence type="inferred from homology"/>
<evidence type="ECO:0000256" key="1">
    <source>
        <dbReference type="ARBA" id="ARBA00010688"/>
    </source>
</evidence>
<dbReference type="PANTHER" id="PTHR43320">
    <property type="entry name" value="SUGAR KINASE"/>
    <property type="match status" value="1"/>
</dbReference>
<dbReference type="SUPFAM" id="SSF53613">
    <property type="entry name" value="Ribokinase-like"/>
    <property type="match status" value="1"/>
</dbReference>
<dbReference type="InterPro" id="IPR011611">
    <property type="entry name" value="PfkB_dom"/>
</dbReference>
<sequence length="354" mass="37031">MDASKIRGGTLNERRTGPVVCFGEMLLRLSPQGQIPLAQAGSVAIDVGGAEANVAAALASLGVPTRMMSVVPDNPLGRKAIAAMGAAGSDTRFIVKAPAKTPGRIGLYFFEPPAGPIAGRVTYDREGSSFALADPAALPFAEALDGASLLHMSGITPALGPDGVALARAAVGAARAADVPICFDGNYRANLWDAWDSDPRAILTELMSEATLMIGNHRDISLLLGTTFSGDGPDRRREASEAAFEAFPKLRLIASTARHVETAGTHRIAARIDLRESHWQTDEVRIENIVDRIGTGDAYAAGMLRSWLAGGSAQEMAKSGLALAALKHGVPGDMVLVTEDDLLAFDPAAGDVRR</sequence>
<dbReference type="PANTHER" id="PTHR43320:SF2">
    <property type="entry name" value="2-DEHYDRO-3-DEOXYGLUCONOKINASE_2-DEHYDRO-3-DEOXYGALACTONOKINASE"/>
    <property type="match status" value="1"/>
</dbReference>
<dbReference type="InterPro" id="IPR052700">
    <property type="entry name" value="Carb_kinase_PfkB-like"/>
</dbReference>
<dbReference type="Pfam" id="PF00294">
    <property type="entry name" value="PfkB"/>
    <property type="match status" value="1"/>
</dbReference>
<dbReference type="InterPro" id="IPR029056">
    <property type="entry name" value="Ribokinase-like"/>
</dbReference>
<feature type="domain" description="Carbohydrate kinase PfkB" evidence="4">
    <location>
        <begin position="19"/>
        <end position="333"/>
    </location>
</feature>
<protein>
    <submittedName>
        <fullName evidence="5">Sugar kinase</fullName>
    </submittedName>
</protein>
<evidence type="ECO:0000256" key="3">
    <source>
        <dbReference type="ARBA" id="ARBA00022777"/>
    </source>
</evidence>
<dbReference type="Proteomes" id="UP000515297">
    <property type="component" value="Chromosome"/>
</dbReference>
<evidence type="ECO:0000259" key="4">
    <source>
        <dbReference type="Pfam" id="PF00294"/>
    </source>
</evidence>
<organism evidence="5 6">
    <name type="scientific">Croceicoccus marinus</name>
    <dbReference type="NCBI Taxonomy" id="450378"/>
    <lineage>
        <taxon>Bacteria</taxon>
        <taxon>Pseudomonadati</taxon>
        <taxon>Pseudomonadota</taxon>
        <taxon>Alphaproteobacteria</taxon>
        <taxon>Sphingomonadales</taxon>
        <taxon>Erythrobacteraceae</taxon>
        <taxon>Croceicoccus</taxon>
    </lineage>
</organism>
<keyword evidence="2" id="KW-0808">Transferase</keyword>
<dbReference type="GO" id="GO:0016301">
    <property type="term" value="F:kinase activity"/>
    <property type="evidence" value="ECO:0007669"/>
    <property type="project" value="UniProtKB-KW"/>
</dbReference>
<evidence type="ECO:0000313" key="6">
    <source>
        <dbReference type="Proteomes" id="UP000515297"/>
    </source>
</evidence>
<gene>
    <name evidence="5" type="ORF">H4O24_12920</name>
</gene>
<dbReference type="EMBL" id="CP060052">
    <property type="protein sequence ID" value="QNE04817.1"/>
    <property type="molecule type" value="Genomic_DNA"/>
</dbReference>
<keyword evidence="3 5" id="KW-0418">Kinase</keyword>
<evidence type="ECO:0000256" key="2">
    <source>
        <dbReference type="ARBA" id="ARBA00022679"/>
    </source>
</evidence>
<comment type="similarity">
    <text evidence="1">Belongs to the carbohydrate kinase PfkB family.</text>
</comment>
<dbReference type="CDD" id="cd01166">
    <property type="entry name" value="KdgK"/>
    <property type="match status" value="1"/>
</dbReference>
<dbReference type="Gene3D" id="3.40.1190.20">
    <property type="match status" value="1"/>
</dbReference>
<evidence type="ECO:0000313" key="5">
    <source>
        <dbReference type="EMBL" id="QNE04817.1"/>
    </source>
</evidence>
<dbReference type="RefSeq" id="WP_185884061.1">
    <property type="nucleotide sequence ID" value="NZ_CP060052.1"/>
</dbReference>
<reference evidence="5 6" key="1">
    <citation type="submission" date="2020-08" db="EMBL/GenBank/DDBJ databases">
        <authorList>
            <person name="Liu G."/>
            <person name="Sun C."/>
        </authorList>
    </citation>
    <scope>NUCLEOTIDE SEQUENCE [LARGE SCALE GENOMIC DNA]</scope>
    <source>
        <strain evidence="5 6">OT19</strain>
    </source>
</reference>